<dbReference type="AlphaFoldDB" id="R8W4J4"/>
<comment type="caution">
    <text evidence="1">The sequence shown here is derived from an EMBL/GenBank/DDBJ whole genome shotgun (WGS) entry which is preliminary data.</text>
</comment>
<dbReference type="InterPro" id="IPR010064">
    <property type="entry name" value="HK97-gp10_tail"/>
</dbReference>
<evidence type="ECO:0008006" key="3">
    <source>
        <dbReference type="Google" id="ProtNLM"/>
    </source>
</evidence>
<name>R8W4J4_9FIRM</name>
<evidence type="ECO:0000313" key="1">
    <source>
        <dbReference type="EMBL" id="EOQ39634.1"/>
    </source>
</evidence>
<dbReference type="HOGENOM" id="CLU_119007_0_0_9"/>
<evidence type="ECO:0000313" key="2">
    <source>
        <dbReference type="Proteomes" id="UP000013981"/>
    </source>
</evidence>
<dbReference type="eggNOG" id="ENOG5032SKM">
    <property type="taxonomic scope" value="Bacteria"/>
</dbReference>
<dbReference type="Pfam" id="PF04883">
    <property type="entry name" value="HK97-gp10_like"/>
    <property type="match status" value="1"/>
</dbReference>
<dbReference type="Proteomes" id="UP000013981">
    <property type="component" value="Unassembled WGS sequence"/>
</dbReference>
<dbReference type="RefSeq" id="WP_016146537.1">
    <property type="nucleotide sequence ID" value="NZ_KB976103.1"/>
</dbReference>
<reference evidence="1 2" key="1">
    <citation type="submission" date="2013-01" db="EMBL/GenBank/DDBJ databases">
        <title>The Genome Sequence of Butyricicoccus pullicaecorum 1.2.</title>
        <authorList>
            <consortium name="The Broad Institute Genome Sequencing Platform"/>
            <person name="Earl A."/>
            <person name="Ward D."/>
            <person name="Feldgarden M."/>
            <person name="Gevers D."/>
            <person name="Van Immerseel F."/>
            <person name="Eeckhaut V."/>
            <person name="Walker B."/>
            <person name="Young S.K."/>
            <person name="Zeng Q."/>
            <person name="Gargeya S."/>
            <person name="Fitzgerald M."/>
            <person name="Haas B."/>
            <person name="Abouelleil A."/>
            <person name="Alvarado L."/>
            <person name="Arachchi H.M."/>
            <person name="Berlin A.M."/>
            <person name="Chapman S.B."/>
            <person name="Dewar J."/>
            <person name="Goldberg J."/>
            <person name="Griggs A."/>
            <person name="Gujja S."/>
            <person name="Hansen M."/>
            <person name="Howarth C."/>
            <person name="Imamovic A."/>
            <person name="Larimer J."/>
            <person name="McCowan C."/>
            <person name="Murphy C."/>
            <person name="Neiman D."/>
            <person name="Pearson M."/>
            <person name="Priest M."/>
            <person name="Roberts A."/>
            <person name="Saif S."/>
            <person name="Shea T."/>
            <person name="Sisk P."/>
            <person name="Sykes S."/>
            <person name="Wortman J."/>
            <person name="Nusbaum C."/>
            <person name="Birren B."/>
        </authorList>
    </citation>
    <scope>NUCLEOTIDE SEQUENCE [LARGE SCALE GENOMIC DNA]</scope>
    <source>
        <strain evidence="1 2">1.2</strain>
    </source>
</reference>
<keyword evidence="2" id="KW-1185">Reference proteome</keyword>
<gene>
    <name evidence="1" type="ORF">HMPREF1526_00328</name>
</gene>
<dbReference type="EMBL" id="AQOB01000002">
    <property type="protein sequence ID" value="EOQ39634.1"/>
    <property type="molecule type" value="Genomic_DNA"/>
</dbReference>
<protein>
    <recommendedName>
        <fullName evidence="3">HK97 gp10 family phage protein</fullName>
    </recommendedName>
</protein>
<sequence length="204" mass="22792">MARWGQCDYRQLQRLQQELQRFQTAELDAFCRKASAALAARLLTRVIKRTPVGVVPNLGARTAKVTGRSGKKYKMLTRAGEIYENYWAGYMGGTLRRGWTAKTEQEAQSGGGQDPVAYAASLPIAQNGGTYTIEIVNPVSYASYVEFGHRQQPGRYVPALGKQLKVAWVEGRFMLTMSEQEIKALAPGLLQQMLEQALREVFRS</sequence>
<dbReference type="OrthoDB" id="1850874at2"/>
<accession>R8W4J4</accession>
<organism evidence="1 2">
    <name type="scientific">Butyricicoccus pullicaecorum 1.2</name>
    <dbReference type="NCBI Taxonomy" id="1203606"/>
    <lineage>
        <taxon>Bacteria</taxon>
        <taxon>Bacillati</taxon>
        <taxon>Bacillota</taxon>
        <taxon>Clostridia</taxon>
        <taxon>Eubacteriales</taxon>
        <taxon>Butyricicoccaceae</taxon>
        <taxon>Butyricicoccus</taxon>
    </lineage>
</organism>
<dbReference type="PATRIC" id="fig|1203606.4.peg.300"/>
<proteinExistence type="predicted"/>